<dbReference type="Proteomes" id="UP001172457">
    <property type="component" value="Chromosome 7"/>
</dbReference>
<keyword evidence="1" id="KW-1133">Transmembrane helix</keyword>
<evidence type="ECO:0000313" key="3">
    <source>
        <dbReference type="Proteomes" id="UP001172457"/>
    </source>
</evidence>
<sequence length="354" mass="40460">MLFYLTTFRVSNTLTKDELSLEPPINQDRSIHSQIQVVAHQKAIEAWQTNEYSCQNYILNALNDSLHDIYSTFGTTREGSFSKHKFHNFKGKNVVRSWVMEPRTVDIDVSMEMLEEMAVDGGSNFHANLAYSPNEFIRDVEAHMVTNVIDWRSTPRQPVTYAIQGRCLKLINRGTDVHGKCIYHNDLRKGVEWVQIVFGSEKFVIKKATYIGKGYVDEGLFKLSINNSINITNACNVYNKNKAGTSTTSMYIVDHTFLCIRLGHCSPLKSVSNRFTWVCPDYILVRISGFRVAVLRLKRSSGFGRLVWVGQDLIFAFILVIDVTTILGGYLASFVMREKKRIFAKDNYETNYGN</sequence>
<evidence type="ECO:0000256" key="1">
    <source>
        <dbReference type="SAM" id="Phobius"/>
    </source>
</evidence>
<name>A0AA38SM24_9ASTR</name>
<keyword evidence="1" id="KW-0812">Transmembrane</keyword>
<dbReference type="AlphaFoldDB" id="A0AA38SM24"/>
<comment type="caution">
    <text evidence="2">The sequence shown here is derived from an EMBL/GenBank/DDBJ whole genome shotgun (WGS) entry which is preliminary data.</text>
</comment>
<proteinExistence type="predicted"/>
<gene>
    <name evidence="2" type="ORF">OSB04_027859</name>
</gene>
<accession>A0AA38SM24</accession>
<feature type="transmembrane region" description="Helical" evidence="1">
    <location>
        <begin position="313"/>
        <end position="335"/>
    </location>
</feature>
<reference evidence="2" key="1">
    <citation type="submission" date="2023-03" db="EMBL/GenBank/DDBJ databases">
        <title>Chromosome-scale reference genome and RAD-based genetic map of yellow starthistle (Centaurea solstitialis) reveal putative structural variation and QTLs associated with invader traits.</title>
        <authorList>
            <person name="Reatini B."/>
            <person name="Cang F.A."/>
            <person name="Jiang Q."/>
            <person name="Mckibben M.T.W."/>
            <person name="Barker M.S."/>
            <person name="Rieseberg L.H."/>
            <person name="Dlugosch K.M."/>
        </authorList>
    </citation>
    <scope>NUCLEOTIDE SEQUENCE</scope>
    <source>
        <strain evidence="2">CAN-66</strain>
        <tissue evidence="2">Leaf</tissue>
    </source>
</reference>
<dbReference type="EMBL" id="JARYMX010000007">
    <property type="protein sequence ID" value="KAJ9541353.1"/>
    <property type="molecule type" value="Genomic_DNA"/>
</dbReference>
<keyword evidence="3" id="KW-1185">Reference proteome</keyword>
<evidence type="ECO:0000313" key="2">
    <source>
        <dbReference type="EMBL" id="KAJ9541353.1"/>
    </source>
</evidence>
<protein>
    <submittedName>
        <fullName evidence="2">Uncharacterized protein</fullName>
    </submittedName>
</protein>
<keyword evidence="1" id="KW-0472">Membrane</keyword>
<organism evidence="2 3">
    <name type="scientific">Centaurea solstitialis</name>
    <name type="common">yellow star-thistle</name>
    <dbReference type="NCBI Taxonomy" id="347529"/>
    <lineage>
        <taxon>Eukaryota</taxon>
        <taxon>Viridiplantae</taxon>
        <taxon>Streptophyta</taxon>
        <taxon>Embryophyta</taxon>
        <taxon>Tracheophyta</taxon>
        <taxon>Spermatophyta</taxon>
        <taxon>Magnoliopsida</taxon>
        <taxon>eudicotyledons</taxon>
        <taxon>Gunneridae</taxon>
        <taxon>Pentapetalae</taxon>
        <taxon>asterids</taxon>
        <taxon>campanulids</taxon>
        <taxon>Asterales</taxon>
        <taxon>Asteraceae</taxon>
        <taxon>Carduoideae</taxon>
        <taxon>Cardueae</taxon>
        <taxon>Centaureinae</taxon>
        <taxon>Centaurea</taxon>
    </lineage>
</organism>